<comment type="caution">
    <text evidence="2">The sequence shown here is derived from an EMBL/GenBank/DDBJ whole genome shotgun (WGS) entry which is preliminary data.</text>
</comment>
<organism evidence="2 3">
    <name type="scientific">Roseateles asaccharophilus</name>
    <dbReference type="NCBI Taxonomy" id="582607"/>
    <lineage>
        <taxon>Bacteria</taxon>
        <taxon>Pseudomonadati</taxon>
        <taxon>Pseudomonadota</taxon>
        <taxon>Betaproteobacteria</taxon>
        <taxon>Burkholderiales</taxon>
        <taxon>Sphaerotilaceae</taxon>
        <taxon>Roseateles</taxon>
    </lineage>
</organism>
<accession>A0ABU2ADX7</accession>
<dbReference type="EMBL" id="JAVDXV010000010">
    <property type="protein sequence ID" value="MDR7335400.1"/>
    <property type="molecule type" value="Genomic_DNA"/>
</dbReference>
<reference evidence="2 3" key="1">
    <citation type="submission" date="2023-07" db="EMBL/GenBank/DDBJ databases">
        <title>Sorghum-associated microbial communities from plants grown in Nebraska, USA.</title>
        <authorList>
            <person name="Schachtman D."/>
        </authorList>
    </citation>
    <scope>NUCLEOTIDE SEQUENCE [LARGE SCALE GENOMIC DNA]</scope>
    <source>
        <strain evidence="2 3">BE316</strain>
    </source>
</reference>
<name>A0ABU2ADX7_9BURK</name>
<dbReference type="InterPro" id="IPR045584">
    <property type="entry name" value="Pilin-like"/>
</dbReference>
<sequence>MIELLVVLAAIALLLGIVAPRYVSHVDRAREAALRSNLAALRDAIDKFHADRDSYPDKLADLVEARYLRAVPVDPVTERDDTWRLSPPRGQAKGIGDVRSGAAGAGPDGRPYADW</sequence>
<gene>
    <name evidence="2" type="ORF">J2X21_004565</name>
</gene>
<evidence type="ECO:0000313" key="2">
    <source>
        <dbReference type="EMBL" id="MDR7335400.1"/>
    </source>
</evidence>
<feature type="region of interest" description="Disordered" evidence="1">
    <location>
        <begin position="79"/>
        <end position="115"/>
    </location>
</feature>
<evidence type="ECO:0000256" key="1">
    <source>
        <dbReference type="SAM" id="MobiDB-lite"/>
    </source>
</evidence>
<dbReference type="Gene3D" id="3.30.700.10">
    <property type="entry name" value="Glycoprotein, Type 4 Pilin"/>
    <property type="match status" value="1"/>
</dbReference>
<keyword evidence="3" id="KW-1185">Reference proteome</keyword>
<protein>
    <submittedName>
        <fullName evidence="2">General secretion pathway protein G</fullName>
    </submittedName>
</protein>
<dbReference type="Proteomes" id="UP001180825">
    <property type="component" value="Unassembled WGS sequence"/>
</dbReference>
<dbReference type="SUPFAM" id="SSF54523">
    <property type="entry name" value="Pili subunits"/>
    <property type="match status" value="1"/>
</dbReference>
<evidence type="ECO:0000313" key="3">
    <source>
        <dbReference type="Proteomes" id="UP001180825"/>
    </source>
</evidence>
<proteinExistence type="predicted"/>